<dbReference type="InterPro" id="IPR001057">
    <property type="entry name" value="Glu/AcGlu_kinase"/>
</dbReference>
<evidence type="ECO:0000256" key="4">
    <source>
        <dbReference type="ARBA" id="ARBA00022679"/>
    </source>
</evidence>
<evidence type="ECO:0000256" key="3">
    <source>
        <dbReference type="ARBA" id="ARBA00022650"/>
    </source>
</evidence>
<accession>A0A2K9A8D1</accession>
<organism evidence="10 11">
    <name type="scientific">Kangiella profundi</name>
    <dbReference type="NCBI Taxonomy" id="1561924"/>
    <lineage>
        <taxon>Bacteria</taxon>
        <taxon>Pseudomonadati</taxon>
        <taxon>Pseudomonadota</taxon>
        <taxon>Gammaproteobacteria</taxon>
        <taxon>Kangiellales</taxon>
        <taxon>Kangiellaceae</taxon>
        <taxon>Kangiella</taxon>
    </lineage>
</organism>
<keyword evidence="11" id="KW-1185">Reference proteome</keyword>
<sequence length="278" mass="30485">MMNNINFDRYQTIIIKVGSALIAPDARACSAEYCLPIANFIKQCRNAGKDIILVSSGAVAAGFNQLGLTEHQLNLEQKQALAAIGQSIVIRHWQRFFDQDVAQVLLTTDDINNPTRALNAKKTFAQLKRFGALPIVNENDTVVTEELKFGDNDMLAAQVAILTDADLLIICSDVDGLYDDNPYLNPKAKLIEFIEPNDTRCQTYAHGSHNPRSMGGMLSKVQAALTANNNGINCIICNGKTEAYSQLWMNHNPGSWFLGKPQRQVSATPSDKASLSEA</sequence>
<dbReference type="GO" id="GO:0005829">
    <property type="term" value="C:cytosol"/>
    <property type="evidence" value="ECO:0007669"/>
    <property type="project" value="TreeGrafter"/>
</dbReference>
<dbReference type="InterPro" id="IPR011529">
    <property type="entry name" value="Glu_5kinase"/>
</dbReference>
<proteinExistence type="inferred from homology"/>
<dbReference type="InterPro" id="IPR019797">
    <property type="entry name" value="Glutamate_5-kinase_CS"/>
</dbReference>
<feature type="binding site" evidence="8">
    <location>
        <position position="16"/>
    </location>
    <ligand>
        <name>ATP</name>
        <dbReference type="ChEBI" id="CHEBI:30616"/>
    </ligand>
</feature>
<comment type="subcellular location">
    <subcellularLocation>
        <location evidence="8">Cytoplasm</location>
    </subcellularLocation>
</comment>
<dbReference type="PANTHER" id="PTHR43654">
    <property type="entry name" value="GLUTAMATE 5-KINASE"/>
    <property type="match status" value="1"/>
</dbReference>
<evidence type="ECO:0000256" key="8">
    <source>
        <dbReference type="HAMAP-Rule" id="MF_00456"/>
    </source>
</evidence>
<dbReference type="EC" id="2.7.2.11" evidence="8"/>
<dbReference type="InterPro" id="IPR041739">
    <property type="entry name" value="G5K_ProB"/>
</dbReference>
<protein>
    <recommendedName>
        <fullName evidence="8">Glutamate 5-kinase</fullName>
        <ecNumber evidence="8">2.7.2.11</ecNumber>
    </recommendedName>
    <alternativeName>
        <fullName evidence="8">Gamma-glutamyl kinase</fullName>
        <shortName evidence="8">GK</shortName>
    </alternativeName>
</protein>
<comment type="pathway">
    <text evidence="8">Amino-acid biosynthesis; L-proline biosynthesis; L-glutamate 5-semialdehyde from L-glutamate: step 1/2.</text>
</comment>
<evidence type="ECO:0000256" key="5">
    <source>
        <dbReference type="ARBA" id="ARBA00022741"/>
    </source>
</evidence>
<dbReference type="AlphaFoldDB" id="A0A2K9A8D1"/>
<keyword evidence="6 8" id="KW-0418">Kinase</keyword>
<evidence type="ECO:0000259" key="9">
    <source>
        <dbReference type="Pfam" id="PF00696"/>
    </source>
</evidence>
<feature type="binding site" evidence="8">
    <location>
        <position position="56"/>
    </location>
    <ligand>
        <name>substrate</name>
    </ligand>
</feature>
<dbReference type="InterPro" id="IPR005715">
    <property type="entry name" value="Glu_5kinase/COase_Synthase"/>
</dbReference>
<dbReference type="EMBL" id="CP025120">
    <property type="protein sequence ID" value="AUD80065.1"/>
    <property type="molecule type" value="Genomic_DNA"/>
</dbReference>
<feature type="binding site" evidence="8">
    <location>
        <position position="140"/>
    </location>
    <ligand>
        <name>substrate</name>
    </ligand>
</feature>
<dbReference type="GO" id="GO:0005524">
    <property type="term" value="F:ATP binding"/>
    <property type="evidence" value="ECO:0007669"/>
    <property type="project" value="UniProtKB-KW"/>
</dbReference>
<gene>
    <name evidence="8 10" type="primary">proB</name>
    <name evidence="10" type="ORF">CW740_07020</name>
</gene>
<keyword evidence="1 8" id="KW-0963">Cytoplasm</keyword>
<dbReference type="Pfam" id="PF00696">
    <property type="entry name" value="AA_kinase"/>
    <property type="match status" value="1"/>
</dbReference>
<dbReference type="SUPFAM" id="SSF53633">
    <property type="entry name" value="Carbamate kinase-like"/>
    <property type="match status" value="1"/>
</dbReference>
<dbReference type="Proteomes" id="UP000232693">
    <property type="component" value="Chromosome"/>
</dbReference>
<feature type="domain" description="Aspartate/glutamate/uridylate kinase" evidence="9">
    <location>
        <begin position="12"/>
        <end position="238"/>
    </location>
</feature>
<evidence type="ECO:0000313" key="11">
    <source>
        <dbReference type="Proteomes" id="UP000232693"/>
    </source>
</evidence>
<dbReference type="GO" id="GO:0055129">
    <property type="term" value="P:L-proline biosynthetic process"/>
    <property type="evidence" value="ECO:0007669"/>
    <property type="project" value="UniProtKB-UniRule"/>
</dbReference>
<feature type="binding site" evidence="8">
    <location>
        <position position="152"/>
    </location>
    <ligand>
        <name>substrate</name>
    </ligand>
</feature>
<evidence type="ECO:0000256" key="1">
    <source>
        <dbReference type="ARBA" id="ARBA00022490"/>
    </source>
</evidence>
<evidence type="ECO:0000256" key="7">
    <source>
        <dbReference type="ARBA" id="ARBA00022840"/>
    </source>
</evidence>
<dbReference type="InterPro" id="IPR001048">
    <property type="entry name" value="Asp/Glu/Uridylate_kinase"/>
</dbReference>
<dbReference type="PIRSF" id="PIRSF000729">
    <property type="entry name" value="GK"/>
    <property type="match status" value="1"/>
</dbReference>
<keyword evidence="7 8" id="KW-0067">ATP-binding</keyword>
<evidence type="ECO:0000313" key="10">
    <source>
        <dbReference type="EMBL" id="AUD80065.1"/>
    </source>
</evidence>
<dbReference type="OrthoDB" id="9804434at2"/>
<name>A0A2K9A8D1_9GAMM</name>
<dbReference type="PROSITE" id="PS00902">
    <property type="entry name" value="GLUTAMATE_5_KINASE"/>
    <property type="match status" value="1"/>
</dbReference>
<keyword evidence="2 8" id="KW-0028">Amino-acid biosynthesis</keyword>
<keyword evidence="3 8" id="KW-0641">Proline biosynthesis</keyword>
<feature type="binding site" evidence="8">
    <location>
        <begin position="172"/>
        <end position="173"/>
    </location>
    <ligand>
        <name>ATP</name>
        <dbReference type="ChEBI" id="CHEBI:30616"/>
    </ligand>
</feature>
<dbReference type="KEGG" id="kpd:CW740_07020"/>
<comment type="caution">
    <text evidence="8">Lacks conserved residue(s) required for the propagation of feature annotation.</text>
</comment>
<dbReference type="PANTHER" id="PTHR43654:SF1">
    <property type="entry name" value="ISOPENTENYL PHOSPHATE KINASE"/>
    <property type="match status" value="1"/>
</dbReference>
<dbReference type="UniPathway" id="UPA00098">
    <property type="reaction ID" value="UER00359"/>
</dbReference>
<dbReference type="NCBIfam" id="TIGR01027">
    <property type="entry name" value="proB"/>
    <property type="match status" value="1"/>
</dbReference>
<keyword evidence="5 8" id="KW-0547">Nucleotide-binding</keyword>
<comment type="similarity">
    <text evidence="8">Belongs to the glutamate 5-kinase family.</text>
</comment>
<dbReference type="GO" id="GO:0004349">
    <property type="term" value="F:glutamate 5-kinase activity"/>
    <property type="evidence" value="ECO:0007669"/>
    <property type="project" value="UniProtKB-UniRule"/>
</dbReference>
<dbReference type="Gene3D" id="3.40.1160.10">
    <property type="entry name" value="Acetylglutamate kinase-like"/>
    <property type="match status" value="1"/>
</dbReference>
<dbReference type="InterPro" id="IPR036393">
    <property type="entry name" value="AceGlu_kinase-like_sf"/>
</dbReference>
<comment type="function">
    <text evidence="8">Catalyzes the transfer of a phosphate group to glutamate to form L-glutamate 5-phosphate.</text>
</comment>
<dbReference type="PRINTS" id="PR00474">
    <property type="entry name" value="GLU5KINASE"/>
</dbReference>
<dbReference type="CDD" id="cd04242">
    <property type="entry name" value="AAK_G5K_ProB"/>
    <property type="match status" value="1"/>
</dbReference>
<dbReference type="FunFam" id="3.40.1160.10:FF:000006">
    <property type="entry name" value="Glutamate 5-kinase"/>
    <property type="match status" value="1"/>
</dbReference>
<dbReference type="HAMAP" id="MF_00456">
    <property type="entry name" value="ProB"/>
    <property type="match status" value="1"/>
</dbReference>
<keyword evidence="4 8" id="KW-0808">Transferase</keyword>
<reference evidence="10 11" key="1">
    <citation type="submission" date="2017-12" db="EMBL/GenBank/DDBJ databases">
        <title>Kangiella profundi FT102 completed genome.</title>
        <authorList>
            <person name="Xu J."/>
            <person name="Wang J."/>
            <person name="Lu Y."/>
        </authorList>
    </citation>
    <scope>NUCLEOTIDE SEQUENCE [LARGE SCALE GENOMIC DNA]</scope>
    <source>
        <strain evidence="10 11">FT102</strain>
    </source>
</reference>
<comment type="catalytic activity">
    <reaction evidence="8">
        <text>L-glutamate + ATP = L-glutamyl 5-phosphate + ADP</text>
        <dbReference type="Rhea" id="RHEA:14877"/>
        <dbReference type="ChEBI" id="CHEBI:29985"/>
        <dbReference type="ChEBI" id="CHEBI:30616"/>
        <dbReference type="ChEBI" id="CHEBI:58274"/>
        <dbReference type="ChEBI" id="CHEBI:456216"/>
        <dbReference type="EC" id="2.7.2.11"/>
    </reaction>
</comment>
<evidence type="ECO:0000256" key="2">
    <source>
        <dbReference type="ARBA" id="ARBA00022605"/>
    </source>
</evidence>
<evidence type="ECO:0000256" key="6">
    <source>
        <dbReference type="ARBA" id="ARBA00022777"/>
    </source>
</evidence>